<gene>
    <name evidence="5" type="ORF">CCMP2556_LOCUS49991</name>
</gene>
<feature type="repeat" description="WD" evidence="3">
    <location>
        <begin position="143"/>
        <end position="184"/>
    </location>
</feature>
<name>A0ABP0S3Y4_9DINO</name>
<dbReference type="PANTHER" id="PTHR19848:SF8">
    <property type="entry name" value="F-BOX AND WD REPEAT DOMAIN CONTAINING 7"/>
    <property type="match status" value="1"/>
</dbReference>
<feature type="repeat" description="WD" evidence="3">
    <location>
        <begin position="227"/>
        <end position="268"/>
    </location>
</feature>
<feature type="repeat" description="WD" evidence="3">
    <location>
        <begin position="315"/>
        <end position="349"/>
    </location>
</feature>
<dbReference type="EMBL" id="CAXAMN010026917">
    <property type="protein sequence ID" value="CAK9107041.1"/>
    <property type="molecule type" value="Genomic_DNA"/>
</dbReference>
<keyword evidence="2" id="KW-0677">Repeat</keyword>
<feature type="region of interest" description="Disordered" evidence="4">
    <location>
        <begin position="276"/>
        <end position="310"/>
    </location>
</feature>
<dbReference type="SMART" id="SM00320">
    <property type="entry name" value="WD40"/>
    <property type="match status" value="8"/>
</dbReference>
<keyword evidence="1 3" id="KW-0853">WD repeat</keyword>
<proteinExistence type="predicted"/>
<reference evidence="5 6" key="1">
    <citation type="submission" date="2024-02" db="EMBL/GenBank/DDBJ databases">
        <authorList>
            <person name="Chen Y."/>
            <person name="Shah S."/>
            <person name="Dougan E. K."/>
            <person name="Thang M."/>
            <person name="Chan C."/>
        </authorList>
    </citation>
    <scope>NUCLEOTIDE SEQUENCE [LARGE SCALE GENOMIC DNA]</scope>
</reference>
<evidence type="ECO:0000256" key="4">
    <source>
        <dbReference type="SAM" id="MobiDB-lite"/>
    </source>
</evidence>
<feature type="repeat" description="WD" evidence="3">
    <location>
        <begin position="102"/>
        <end position="135"/>
    </location>
</feature>
<evidence type="ECO:0000256" key="3">
    <source>
        <dbReference type="PROSITE-ProRule" id="PRU00221"/>
    </source>
</evidence>
<dbReference type="Pfam" id="PF00400">
    <property type="entry name" value="WD40"/>
    <property type="match status" value="8"/>
</dbReference>
<keyword evidence="6" id="KW-1185">Reference proteome</keyword>
<accession>A0ABP0S3Y4</accession>
<sequence>MLPESRPAHARCATKLKRFLLRYFPPGIILEYHGINGDLETKSIELGSLDPETDVDALVKKLVREEGLISESNKEALQKMIFKLMDKIKDQESQRFELVQILRGHLLPLTSCSFNKSCSKILTASFDRSCRVWDVFGEELLTLEGHDGPVNAAAFNNPLGDRIVTGSGKLARLWDANSGQCLHVLKGHEGRITCASFNLQSSVLCTGSSDGGLKLWDVEIGLAILSLRGHSGDISSVSFSTDGEKILSGSFDNTAKIWDVRTGKCLHTLSGHGSEIKSKQLQDGHRGGSDPIRAFSGGERHEETPPRGDTGRGYISAASFDFAGHLCLTGSFDGTCKLWRVKNGRCMDTLRGHNMEKKGQVDRPSGIHPVLHACFNPVGDRFATCSTDCNILVYRVADEEGGQVMTALVCKLNGAGPVSKVQFSPNGRKLISISDRSCRLWSIKEGTCLQVLEGHGDEILDCTFDYEGDTIITGSKDNTCRIWRDRSLMAED</sequence>
<evidence type="ECO:0000256" key="2">
    <source>
        <dbReference type="ARBA" id="ARBA00022737"/>
    </source>
</evidence>
<dbReference type="InterPro" id="IPR019775">
    <property type="entry name" value="WD40_repeat_CS"/>
</dbReference>
<dbReference type="PRINTS" id="PR00320">
    <property type="entry name" value="GPROTEINBRPT"/>
</dbReference>
<dbReference type="CDD" id="cd00200">
    <property type="entry name" value="WD40"/>
    <property type="match status" value="1"/>
</dbReference>
<dbReference type="PROSITE" id="PS50294">
    <property type="entry name" value="WD_REPEATS_REGION"/>
    <property type="match status" value="4"/>
</dbReference>
<dbReference type="SUPFAM" id="SSF50978">
    <property type="entry name" value="WD40 repeat-like"/>
    <property type="match status" value="1"/>
</dbReference>
<organism evidence="5 6">
    <name type="scientific">Durusdinium trenchii</name>
    <dbReference type="NCBI Taxonomy" id="1381693"/>
    <lineage>
        <taxon>Eukaryota</taxon>
        <taxon>Sar</taxon>
        <taxon>Alveolata</taxon>
        <taxon>Dinophyceae</taxon>
        <taxon>Suessiales</taxon>
        <taxon>Symbiodiniaceae</taxon>
        <taxon>Durusdinium</taxon>
    </lineage>
</organism>
<dbReference type="Gene3D" id="2.130.10.10">
    <property type="entry name" value="YVTN repeat-like/Quinoprotein amine dehydrogenase"/>
    <property type="match status" value="3"/>
</dbReference>
<dbReference type="InterPro" id="IPR020472">
    <property type="entry name" value="WD40_PAC1"/>
</dbReference>
<dbReference type="InterPro" id="IPR036322">
    <property type="entry name" value="WD40_repeat_dom_sf"/>
</dbReference>
<dbReference type="PANTHER" id="PTHR19848">
    <property type="entry name" value="WD40 REPEAT PROTEIN"/>
    <property type="match status" value="1"/>
</dbReference>
<dbReference type="InterPro" id="IPR001680">
    <property type="entry name" value="WD40_rpt"/>
</dbReference>
<dbReference type="InterPro" id="IPR015943">
    <property type="entry name" value="WD40/YVTN_repeat-like_dom_sf"/>
</dbReference>
<dbReference type="Proteomes" id="UP001642484">
    <property type="component" value="Unassembled WGS sequence"/>
</dbReference>
<protein>
    <submittedName>
        <fullName evidence="5">Uncharacterized protein</fullName>
    </submittedName>
</protein>
<evidence type="ECO:0000256" key="1">
    <source>
        <dbReference type="ARBA" id="ARBA00022574"/>
    </source>
</evidence>
<feature type="repeat" description="WD" evidence="3">
    <location>
        <begin position="452"/>
        <end position="483"/>
    </location>
</feature>
<dbReference type="PROSITE" id="PS50082">
    <property type="entry name" value="WD_REPEATS_2"/>
    <property type="match status" value="6"/>
</dbReference>
<evidence type="ECO:0000313" key="5">
    <source>
        <dbReference type="EMBL" id="CAK9107041.1"/>
    </source>
</evidence>
<feature type="repeat" description="WD" evidence="3">
    <location>
        <begin position="185"/>
        <end position="226"/>
    </location>
</feature>
<feature type="compositionally biased region" description="Basic and acidic residues" evidence="4">
    <location>
        <begin position="276"/>
        <end position="288"/>
    </location>
</feature>
<evidence type="ECO:0000313" key="6">
    <source>
        <dbReference type="Proteomes" id="UP001642484"/>
    </source>
</evidence>
<dbReference type="PROSITE" id="PS00678">
    <property type="entry name" value="WD_REPEATS_1"/>
    <property type="match status" value="3"/>
</dbReference>
<comment type="caution">
    <text evidence="5">The sequence shown here is derived from an EMBL/GenBank/DDBJ whole genome shotgun (WGS) entry which is preliminary data.</text>
</comment>
<feature type="compositionally biased region" description="Basic and acidic residues" evidence="4">
    <location>
        <begin position="298"/>
        <end position="310"/>
    </location>
</feature>